<dbReference type="Gene3D" id="3.40.710.10">
    <property type="entry name" value="DD-peptidase/beta-lactamase superfamily"/>
    <property type="match status" value="1"/>
</dbReference>
<dbReference type="Proteomes" id="UP001469089">
    <property type="component" value="Unassembled WGS sequence"/>
</dbReference>
<dbReference type="InterPro" id="IPR001466">
    <property type="entry name" value="Beta-lactam-related"/>
</dbReference>
<comment type="caution">
    <text evidence="3">The sequence shown here is derived from an EMBL/GenBank/DDBJ whole genome shotgun (WGS) entry which is preliminary data.</text>
</comment>
<dbReference type="InterPro" id="IPR006311">
    <property type="entry name" value="TAT_signal"/>
</dbReference>
<gene>
    <name evidence="3" type="ORF">N0A02_14510</name>
</gene>
<dbReference type="EMBL" id="JAOALG010000001">
    <property type="protein sequence ID" value="MEQ5840635.1"/>
    <property type="molecule type" value="Genomic_DNA"/>
</dbReference>
<dbReference type="InterPro" id="IPR019546">
    <property type="entry name" value="TAT_signal_bac_arc"/>
</dbReference>
<feature type="signal peptide" evidence="1">
    <location>
        <begin position="1"/>
        <end position="33"/>
    </location>
</feature>
<dbReference type="InterPro" id="IPR050789">
    <property type="entry name" value="Diverse_Enzym_Activities"/>
</dbReference>
<feature type="domain" description="Beta-lactamase-related" evidence="2">
    <location>
        <begin position="57"/>
        <end position="416"/>
    </location>
</feature>
<dbReference type="PANTHER" id="PTHR43283:SF3">
    <property type="entry name" value="BETA-LACTAMASE FAMILY PROTEIN (AFU_ORTHOLOGUE AFUA_5G07500)"/>
    <property type="match status" value="1"/>
</dbReference>
<accession>A0ABV1LN09</accession>
<dbReference type="InterPro" id="IPR012338">
    <property type="entry name" value="Beta-lactam/transpept-like"/>
</dbReference>
<keyword evidence="4" id="KW-1185">Reference proteome</keyword>
<dbReference type="Pfam" id="PF00144">
    <property type="entry name" value="Beta-lactamase"/>
    <property type="match status" value="1"/>
</dbReference>
<evidence type="ECO:0000256" key="1">
    <source>
        <dbReference type="SAM" id="SignalP"/>
    </source>
</evidence>
<organism evidence="3 4">
    <name type="scientific">Paraburkholderia acidicola</name>
    <dbReference type="NCBI Taxonomy" id="1912599"/>
    <lineage>
        <taxon>Bacteria</taxon>
        <taxon>Pseudomonadati</taxon>
        <taxon>Pseudomonadota</taxon>
        <taxon>Betaproteobacteria</taxon>
        <taxon>Burkholderiales</taxon>
        <taxon>Burkholderiaceae</taxon>
        <taxon>Paraburkholderia</taxon>
    </lineage>
</organism>
<dbReference type="SUPFAM" id="SSF56601">
    <property type="entry name" value="beta-lactamase/transpeptidase-like"/>
    <property type="match status" value="1"/>
</dbReference>
<dbReference type="NCBIfam" id="TIGR01409">
    <property type="entry name" value="TAT_signal_seq"/>
    <property type="match status" value="1"/>
</dbReference>
<name>A0ABV1LN09_9BURK</name>
<evidence type="ECO:0000313" key="3">
    <source>
        <dbReference type="EMBL" id="MEQ5840635.1"/>
    </source>
</evidence>
<dbReference type="PROSITE" id="PS51318">
    <property type="entry name" value="TAT"/>
    <property type="match status" value="1"/>
</dbReference>
<keyword evidence="1" id="KW-0732">Signal</keyword>
<reference evidence="3 4" key="1">
    <citation type="journal article" date="2024" name="Chem. Sci.">
        <title>Discovery of a lagriamide polyketide by integrated genome mining, isotopic labeling, and untargeted metabolomics.</title>
        <authorList>
            <person name="Fergusson C.H."/>
            <person name="Saulog J."/>
            <person name="Paulo B.S."/>
            <person name="Wilson D.M."/>
            <person name="Liu D.Y."/>
            <person name="Morehouse N.J."/>
            <person name="Waterworth S."/>
            <person name="Barkei J."/>
            <person name="Gray C.A."/>
            <person name="Kwan J.C."/>
            <person name="Eustaquio A.S."/>
            <person name="Linington R.G."/>
        </authorList>
    </citation>
    <scope>NUCLEOTIDE SEQUENCE [LARGE SCALE GENOMIC DNA]</scope>
    <source>
        <strain evidence="3 4">RL17-338-BIF-B</strain>
    </source>
</reference>
<protein>
    <submittedName>
        <fullName evidence="3">Beta-lactamase family protein</fullName>
    </submittedName>
</protein>
<sequence length="437" mass="47771">MSVQLTRRDLLKRASGLVAVAAVGGLTSIEAGAADAQQERNRVLVRKPAFAAIDLALHQAVDNGTVAGVVAMGATQHGLVYEGASGHANPQTGSAMTPDTVFWLLSMTKAITATACMQLIEQGKLRLDQPAGEILPQLKSPQVLDGFDASGQPKLRPARNTITVRHLLTHTSGFTYSIWSENMSRYEKVTGMPDIGYSMNGAFNAPLEFEPGERWQYGISMDWVGKLVEAVTDQSLEVYFREHLFAPLGMSNSGFLISSAQKQRVATMHNRQPDGSLKPAPFEINQRPEFFMGGGGAFSTPRDYMAFLQMLVNGGTYRGERVLRADTVATMFQNQIGDLQVTGMKTAQPAWSNSFDQFPGMPHKWGLSFDINTQPGPHGRSAGSVSWAGLLNSYFWVDPARKVAGTLFTQILPFYDARVVELYGQFEQGLYRGLEHA</sequence>
<evidence type="ECO:0000313" key="4">
    <source>
        <dbReference type="Proteomes" id="UP001469089"/>
    </source>
</evidence>
<dbReference type="PANTHER" id="PTHR43283">
    <property type="entry name" value="BETA-LACTAMASE-RELATED"/>
    <property type="match status" value="1"/>
</dbReference>
<feature type="chain" id="PRO_5047222199" evidence="1">
    <location>
        <begin position="34"/>
        <end position="437"/>
    </location>
</feature>
<proteinExistence type="predicted"/>
<evidence type="ECO:0000259" key="2">
    <source>
        <dbReference type="Pfam" id="PF00144"/>
    </source>
</evidence>
<dbReference type="RefSeq" id="WP_349542756.1">
    <property type="nucleotide sequence ID" value="NZ_JAOALG010000001.1"/>
</dbReference>